<dbReference type="InterPro" id="IPR006143">
    <property type="entry name" value="RND_pump_MFP"/>
</dbReference>
<keyword evidence="5" id="KW-1185">Reference proteome</keyword>
<comment type="similarity">
    <text evidence="1">Belongs to the membrane fusion protein (MFP) (TC 8.A.1) family.</text>
</comment>
<dbReference type="SUPFAM" id="SSF111369">
    <property type="entry name" value="HlyD-like secretion proteins"/>
    <property type="match status" value="1"/>
</dbReference>
<evidence type="ECO:0000259" key="3">
    <source>
        <dbReference type="Pfam" id="PF25967"/>
    </source>
</evidence>
<protein>
    <submittedName>
        <fullName evidence="4">Efflux transporter, RND family, MFP subunit</fullName>
    </submittedName>
</protein>
<dbReference type="EMBL" id="CP002360">
    <property type="protein sequence ID" value="AEE95646.1"/>
    <property type="molecule type" value="Genomic_DNA"/>
</dbReference>
<evidence type="ECO:0000256" key="1">
    <source>
        <dbReference type="ARBA" id="ARBA00009477"/>
    </source>
</evidence>
<dbReference type="OrthoDB" id="9778236at2"/>
<keyword evidence="2" id="KW-0732">Signal</keyword>
<dbReference type="Gene3D" id="2.40.420.20">
    <property type="match status" value="1"/>
</dbReference>
<dbReference type="InterPro" id="IPR058627">
    <property type="entry name" value="MdtA-like_C"/>
</dbReference>
<dbReference type="Gene3D" id="2.40.30.170">
    <property type="match status" value="1"/>
</dbReference>
<dbReference type="Proteomes" id="UP000008457">
    <property type="component" value="Chromosome"/>
</dbReference>
<sequence length="343" mass="38174">MRWVKGILLILAMAFLSACSILPEEEETLAPPLVEPVKIEYDLYEVKKDTITTELRGNGTFVSTKDYSLSFKNTSGRLKSINVKLGQEVKKGVVVAELDTGDLENRIKQQELSVKKAKLLLDQNQIELERLKSSGADQYQVDKAKNDVAMAQIDVDMANLQLQGLRIERERAKLLAPVNGTVVYIAKVNAGDPISAYQTLVQIADPSSLQLSYETNDASKFQVGMKATVKIDSKDYQGIVVAMPASVDPELREEMQNKIYLEVKNRPADVKMGDMADFTIITAKKENVIVVPRNAVKNYMGNDYVEILEGGSKKERYIEKGLQTPTMVEVVDGLKEGDKVILR</sequence>
<dbReference type="KEGG" id="mas:Mahau_0430"/>
<feature type="domain" description="Multidrug resistance protein MdtA-like C-terminal permuted SH3" evidence="3">
    <location>
        <begin position="287"/>
        <end position="341"/>
    </location>
</feature>
<evidence type="ECO:0000313" key="5">
    <source>
        <dbReference type="Proteomes" id="UP000008457"/>
    </source>
</evidence>
<dbReference type="eggNOG" id="COG0845">
    <property type="taxonomic scope" value="Bacteria"/>
</dbReference>
<dbReference type="NCBIfam" id="TIGR01730">
    <property type="entry name" value="RND_mfp"/>
    <property type="match status" value="1"/>
</dbReference>
<proteinExistence type="inferred from homology"/>
<dbReference type="RefSeq" id="WP_013780079.1">
    <property type="nucleotide sequence ID" value="NC_015520.1"/>
</dbReference>
<dbReference type="PANTHER" id="PTHR30469:SF33">
    <property type="entry name" value="SLR1207 PROTEIN"/>
    <property type="match status" value="1"/>
</dbReference>
<feature type="chain" id="PRO_5038915299" evidence="2">
    <location>
        <begin position="21"/>
        <end position="343"/>
    </location>
</feature>
<gene>
    <name evidence="4" type="ordered locus">Mahau_0430</name>
</gene>
<dbReference type="GO" id="GO:1990281">
    <property type="term" value="C:efflux pump complex"/>
    <property type="evidence" value="ECO:0007669"/>
    <property type="project" value="TreeGrafter"/>
</dbReference>
<reference evidence="5" key="1">
    <citation type="submission" date="2010-11" db="EMBL/GenBank/DDBJ databases">
        <title>The complete genome of Mahella australiensis DSM 15567.</title>
        <authorList>
            <consortium name="US DOE Joint Genome Institute (JGI-PGF)"/>
            <person name="Lucas S."/>
            <person name="Copeland A."/>
            <person name="Lapidus A."/>
            <person name="Bruce D."/>
            <person name="Goodwin L."/>
            <person name="Pitluck S."/>
            <person name="Kyrpides N."/>
            <person name="Mavromatis K."/>
            <person name="Pagani I."/>
            <person name="Ivanova N."/>
            <person name="Teshima H."/>
            <person name="Brettin T."/>
            <person name="Detter J.C."/>
            <person name="Han C."/>
            <person name="Tapia R."/>
            <person name="Land M."/>
            <person name="Hauser L."/>
            <person name="Markowitz V."/>
            <person name="Cheng J.-F."/>
            <person name="Hugenholtz P."/>
            <person name="Woyke T."/>
            <person name="Wu D."/>
            <person name="Spring S."/>
            <person name="Pukall R."/>
            <person name="Steenblock K."/>
            <person name="Schneider S."/>
            <person name="Klenk H.-P."/>
            <person name="Eisen J.A."/>
        </authorList>
    </citation>
    <scope>NUCLEOTIDE SEQUENCE [LARGE SCALE GENOMIC DNA]</scope>
    <source>
        <strain evidence="5">DSM 15567 / CIP 107919 / 50-1 BON</strain>
    </source>
</reference>
<organism evidence="4 5">
    <name type="scientific">Mahella australiensis (strain DSM 15567 / CIP 107919 / 50-1 BON)</name>
    <dbReference type="NCBI Taxonomy" id="697281"/>
    <lineage>
        <taxon>Bacteria</taxon>
        <taxon>Bacillati</taxon>
        <taxon>Bacillota</taxon>
        <taxon>Clostridia</taxon>
        <taxon>Thermoanaerobacterales</taxon>
        <taxon>Thermoanaerobacterales Family IV. Incertae Sedis</taxon>
        <taxon>Mahella</taxon>
    </lineage>
</organism>
<dbReference type="PANTHER" id="PTHR30469">
    <property type="entry name" value="MULTIDRUG RESISTANCE PROTEIN MDTA"/>
    <property type="match status" value="1"/>
</dbReference>
<accession>F3ZYC1</accession>
<dbReference type="AlphaFoldDB" id="F3ZYC1"/>
<dbReference type="Gene3D" id="1.10.287.470">
    <property type="entry name" value="Helix hairpin bin"/>
    <property type="match status" value="1"/>
</dbReference>
<dbReference type="Pfam" id="PF25967">
    <property type="entry name" value="RND-MFP_C"/>
    <property type="match status" value="1"/>
</dbReference>
<dbReference type="PROSITE" id="PS51257">
    <property type="entry name" value="PROKAR_LIPOPROTEIN"/>
    <property type="match status" value="1"/>
</dbReference>
<feature type="signal peptide" evidence="2">
    <location>
        <begin position="1"/>
        <end position="20"/>
    </location>
</feature>
<name>F3ZYC1_MAHA5</name>
<dbReference type="Gene3D" id="2.40.50.100">
    <property type="match status" value="1"/>
</dbReference>
<dbReference type="GO" id="GO:0015562">
    <property type="term" value="F:efflux transmembrane transporter activity"/>
    <property type="evidence" value="ECO:0007669"/>
    <property type="project" value="TreeGrafter"/>
</dbReference>
<dbReference type="HOGENOM" id="CLU_018816_3_0_9"/>
<evidence type="ECO:0000313" key="4">
    <source>
        <dbReference type="EMBL" id="AEE95646.1"/>
    </source>
</evidence>
<reference evidence="4 5" key="2">
    <citation type="journal article" date="2011" name="Stand. Genomic Sci.">
        <title>Complete genome sequence of Mahella australiensis type strain (50-1 BON).</title>
        <authorList>
            <person name="Sikorski J."/>
            <person name="Teshima H."/>
            <person name="Nolan M."/>
            <person name="Lucas S."/>
            <person name="Hammon N."/>
            <person name="Deshpande S."/>
            <person name="Cheng J.F."/>
            <person name="Pitluck S."/>
            <person name="Liolios K."/>
            <person name="Pagani I."/>
            <person name="Ivanova N."/>
            <person name="Huntemann M."/>
            <person name="Mavromatis K."/>
            <person name="Ovchinikova G."/>
            <person name="Pati A."/>
            <person name="Tapia R."/>
            <person name="Han C."/>
            <person name="Goodwin L."/>
            <person name="Chen A."/>
            <person name="Palaniappan K."/>
            <person name="Land M."/>
            <person name="Hauser L."/>
            <person name="Ngatchou-Djao O.D."/>
            <person name="Rohde M."/>
            <person name="Pukall R."/>
            <person name="Spring S."/>
            <person name="Abt B."/>
            <person name="Goker M."/>
            <person name="Detter J.C."/>
            <person name="Woyke T."/>
            <person name="Bristow J."/>
            <person name="Markowitz V."/>
            <person name="Hugenholtz P."/>
            <person name="Eisen J.A."/>
            <person name="Kyrpides N.C."/>
            <person name="Klenk H.P."/>
            <person name="Lapidus A."/>
        </authorList>
    </citation>
    <scope>NUCLEOTIDE SEQUENCE [LARGE SCALE GENOMIC DNA]</scope>
    <source>
        <strain evidence="5">DSM 15567 / CIP 107919 / 50-1 BON</strain>
    </source>
</reference>
<dbReference type="STRING" id="697281.Mahau_0430"/>
<evidence type="ECO:0000256" key="2">
    <source>
        <dbReference type="SAM" id="SignalP"/>
    </source>
</evidence>